<feature type="transmembrane region" description="Helical" evidence="5">
    <location>
        <begin position="162"/>
        <end position="181"/>
    </location>
</feature>
<feature type="domain" description="Major facilitator superfamily (MFS) profile" evidence="6">
    <location>
        <begin position="1"/>
        <end position="73"/>
    </location>
</feature>
<keyword evidence="4 5" id="KW-0472">Membrane</keyword>
<dbReference type="AlphaFoldDB" id="A0A1S3D0F2"/>
<feature type="transmembrane region" description="Helical" evidence="5">
    <location>
        <begin position="252"/>
        <end position="274"/>
    </location>
</feature>
<dbReference type="InterPro" id="IPR036259">
    <property type="entry name" value="MFS_trans_sf"/>
</dbReference>
<reference evidence="8" key="1">
    <citation type="submission" date="2025-08" db="UniProtKB">
        <authorList>
            <consortium name="RefSeq"/>
        </authorList>
    </citation>
    <scope>IDENTIFICATION</scope>
</reference>
<feature type="transmembrane region" description="Helical" evidence="5">
    <location>
        <begin position="218"/>
        <end position="240"/>
    </location>
</feature>
<comment type="subcellular location">
    <subcellularLocation>
        <location evidence="1">Membrane</location>
        <topology evidence="1">Multi-pass membrane protein</topology>
    </subcellularLocation>
</comment>
<dbReference type="GO" id="GO:0022857">
    <property type="term" value="F:transmembrane transporter activity"/>
    <property type="evidence" value="ECO:0007669"/>
    <property type="project" value="InterPro"/>
</dbReference>
<evidence type="ECO:0000256" key="2">
    <source>
        <dbReference type="ARBA" id="ARBA00022692"/>
    </source>
</evidence>
<evidence type="ECO:0000313" key="7">
    <source>
        <dbReference type="Proteomes" id="UP000079169"/>
    </source>
</evidence>
<evidence type="ECO:0000256" key="3">
    <source>
        <dbReference type="ARBA" id="ARBA00022989"/>
    </source>
</evidence>
<name>A0A1S3D0F2_DIACI</name>
<dbReference type="PANTHER" id="PTHR23507">
    <property type="entry name" value="ZGC:174356"/>
    <property type="match status" value="1"/>
</dbReference>
<feature type="transmembrane region" description="Helical" evidence="5">
    <location>
        <begin position="193"/>
        <end position="212"/>
    </location>
</feature>
<evidence type="ECO:0000256" key="1">
    <source>
        <dbReference type="ARBA" id="ARBA00004141"/>
    </source>
</evidence>
<dbReference type="PANTHER" id="PTHR23507:SF1">
    <property type="entry name" value="FI18259P1-RELATED"/>
    <property type="match status" value="1"/>
</dbReference>
<dbReference type="PROSITE" id="PS50850">
    <property type="entry name" value="MFS"/>
    <property type="match status" value="1"/>
</dbReference>
<dbReference type="SUPFAM" id="SSF103473">
    <property type="entry name" value="MFS general substrate transporter"/>
    <property type="match status" value="1"/>
</dbReference>
<protein>
    <submittedName>
        <fullName evidence="8">Proton-coupled folate transporter-like</fullName>
    </submittedName>
</protein>
<dbReference type="RefSeq" id="XP_008471506.1">
    <property type="nucleotide sequence ID" value="XM_008473284.3"/>
</dbReference>
<dbReference type="PaxDb" id="121845-A0A1S3D0F2"/>
<feature type="transmembrane region" description="Helical" evidence="5">
    <location>
        <begin position="126"/>
        <end position="150"/>
    </location>
</feature>
<dbReference type="GeneID" id="103508711"/>
<dbReference type="InterPro" id="IPR011701">
    <property type="entry name" value="MFS"/>
</dbReference>
<keyword evidence="7" id="KW-1185">Reference proteome</keyword>
<keyword evidence="3 5" id="KW-1133">Transmembrane helix</keyword>
<keyword evidence="2 5" id="KW-0812">Transmembrane</keyword>
<evidence type="ECO:0000313" key="8">
    <source>
        <dbReference type="RefSeq" id="XP_008471506.1"/>
    </source>
</evidence>
<dbReference type="InterPro" id="IPR020846">
    <property type="entry name" value="MFS_dom"/>
</dbReference>
<dbReference type="OMA" id="LAFRWNE"/>
<dbReference type="KEGG" id="dci:103508711"/>
<gene>
    <name evidence="8" type="primary">LOC103508711</name>
</gene>
<sequence>MAIFAYISAITSTEDRTFRIGLVSTTSSVFNLLGSAISGVIVRNFGYIGTFSVVLLIYVSCFLYALFCIPEVNRSNVIRARSSTQKGSGVVVFLREFFDSANVRNTFVFLFRGGSCKEDPKRRTKLILIMIIVVVLNGPYQGEFTVMYLYTRLAFRWNEYNYSTFYTAYYFTDFLGSMFSVSYFTKYLKLNDSLVGVISVVSTLFGAIIFAFANTSFIFCFGAVASLFSNASFIAMRAIISKLTSAEELGKVMSAFMLFEAIAPMIYNPIYNAVYTATLDFMPSTFLLMSLVLTSPALFIFLWIYYHDKKLEDSSKQGNGIENPDPS</sequence>
<dbReference type="Gene3D" id="1.20.1250.20">
    <property type="entry name" value="MFS general substrate transporter like domains"/>
    <property type="match status" value="1"/>
</dbReference>
<feature type="transmembrane region" description="Helical" evidence="5">
    <location>
        <begin position="286"/>
        <end position="306"/>
    </location>
</feature>
<feature type="transmembrane region" description="Helical" evidence="5">
    <location>
        <begin position="20"/>
        <end position="41"/>
    </location>
</feature>
<organism evidence="7 8">
    <name type="scientific">Diaphorina citri</name>
    <name type="common">Asian citrus psyllid</name>
    <dbReference type="NCBI Taxonomy" id="121845"/>
    <lineage>
        <taxon>Eukaryota</taxon>
        <taxon>Metazoa</taxon>
        <taxon>Ecdysozoa</taxon>
        <taxon>Arthropoda</taxon>
        <taxon>Hexapoda</taxon>
        <taxon>Insecta</taxon>
        <taxon>Pterygota</taxon>
        <taxon>Neoptera</taxon>
        <taxon>Paraneoptera</taxon>
        <taxon>Hemiptera</taxon>
        <taxon>Sternorrhyncha</taxon>
        <taxon>Psylloidea</taxon>
        <taxon>Psyllidae</taxon>
        <taxon>Diaphorininae</taxon>
        <taxon>Diaphorina</taxon>
    </lineage>
</organism>
<evidence type="ECO:0000256" key="4">
    <source>
        <dbReference type="ARBA" id="ARBA00023136"/>
    </source>
</evidence>
<dbReference type="Pfam" id="PF07690">
    <property type="entry name" value="MFS_1"/>
    <property type="match status" value="1"/>
</dbReference>
<accession>A0A1S3D0F2</accession>
<dbReference type="GO" id="GO:0016020">
    <property type="term" value="C:membrane"/>
    <property type="evidence" value="ECO:0007669"/>
    <property type="project" value="UniProtKB-SubCell"/>
</dbReference>
<evidence type="ECO:0000259" key="6">
    <source>
        <dbReference type="PROSITE" id="PS50850"/>
    </source>
</evidence>
<proteinExistence type="predicted"/>
<feature type="transmembrane region" description="Helical" evidence="5">
    <location>
        <begin position="47"/>
        <end position="69"/>
    </location>
</feature>
<dbReference type="Proteomes" id="UP000079169">
    <property type="component" value="Unplaced"/>
</dbReference>
<evidence type="ECO:0000256" key="5">
    <source>
        <dbReference type="SAM" id="Phobius"/>
    </source>
</evidence>